<evidence type="ECO:0000313" key="3">
    <source>
        <dbReference type="EMBL" id="CAB1440794.1"/>
    </source>
</evidence>
<comment type="caution">
    <text evidence="3">The sequence shown here is derived from an EMBL/GenBank/DDBJ whole genome shotgun (WGS) entry which is preliminary data.</text>
</comment>
<gene>
    <name evidence="3" type="ORF">PLEPLA_LOCUS28585</name>
</gene>
<keyword evidence="2" id="KW-0472">Membrane</keyword>
<dbReference type="EMBL" id="CADEAL010002513">
    <property type="protein sequence ID" value="CAB1440794.1"/>
    <property type="molecule type" value="Genomic_DNA"/>
</dbReference>
<feature type="transmembrane region" description="Helical" evidence="2">
    <location>
        <begin position="37"/>
        <end position="57"/>
    </location>
</feature>
<evidence type="ECO:0000313" key="4">
    <source>
        <dbReference type="Proteomes" id="UP001153269"/>
    </source>
</evidence>
<accession>A0A9N7V116</accession>
<feature type="region of interest" description="Disordered" evidence="1">
    <location>
        <begin position="77"/>
        <end position="110"/>
    </location>
</feature>
<sequence length="145" mass="16184">MCVSRSAEESAGRSLLRSGSHFPQVTDHNHTARQSRMSMRGAVAGCLVLVCLVALLAERAEGHITFFSLKEMKQMRDREGTKDLGPRSEDSQLEPVTVPELPQVEQDGNPDKTVEFTVRLSPKQLDHVAPVLEEYIEEILEEKAK</sequence>
<feature type="compositionally biased region" description="Basic and acidic residues" evidence="1">
    <location>
        <begin position="1"/>
        <end position="11"/>
    </location>
</feature>
<organism evidence="3 4">
    <name type="scientific">Pleuronectes platessa</name>
    <name type="common">European plaice</name>
    <dbReference type="NCBI Taxonomy" id="8262"/>
    <lineage>
        <taxon>Eukaryota</taxon>
        <taxon>Metazoa</taxon>
        <taxon>Chordata</taxon>
        <taxon>Craniata</taxon>
        <taxon>Vertebrata</taxon>
        <taxon>Euteleostomi</taxon>
        <taxon>Actinopterygii</taxon>
        <taxon>Neopterygii</taxon>
        <taxon>Teleostei</taxon>
        <taxon>Neoteleostei</taxon>
        <taxon>Acanthomorphata</taxon>
        <taxon>Carangaria</taxon>
        <taxon>Pleuronectiformes</taxon>
        <taxon>Pleuronectoidei</taxon>
        <taxon>Pleuronectidae</taxon>
        <taxon>Pleuronectes</taxon>
    </lineage>
</organism>
<proteinExistence type="predicted"/>
<protein>
    <submittedName>
        <fullName evidence="3">Uncharacterized protein</fullName>
    </submittedName>
</protein>
<evidence type="ECO:0000256" key="2">
    <source>
        <dbReference type="SAM" id="Phobius"/>
    </source>
</evidence>
<dbReference type="AlphaFoldDB" id="A0A9N7V116"/>
<evidence type="ECO:0000256" key="1">
    <source>
        <dbReference type="SAM" id="MobiDB-lite"/>
    </source>
</evidence>
<name>A0A9N7V116_PLEPL</name>
<keyword evidence="2" id="KW-0812">Transmembrane</keyword>
<keyword evidence="4" id="KW-1185">Reference proteome</keyword>
<feature type="compositionally biased region" description="Basic and acidic residues" evidence="1">
    <location>
        <begin position="77"/>
        <end position="90"/>
    </location>
</feature>
<dbReference type="Proteomes" id="UP001153269">
    <property type="component" value="Unassembled WGS sequence"/>
</dbReference>
<reference evidence="3" key="1">
    <citation type="submission" date="2020-03" db="EMBL/GenBank/DDBJ databases">
        <authorList>
            <person name="Weist P."/>
        </authorList>
    </citation>
    <scope>NUCLEOTIDE SEQUENCE</scope>
</reference>
<feature type="region of interest" description="Disordered" evidence="1">
    <location>
        <begin position="1"/>
        <end position="33"/>
    </location>
</feature>
<keyword evidence="2" id="KW-1133">Transmembrane helix</keyword>